<dbReference type="Proteomes" id="UP000321891">
    <property type="component" value="Unassembled WGS sequence"/>
</dbReference>
<dbReference type="InterPro" id="IPR012899">
    <property type="entry name" value="LTXXQ"/>
</dbReference>
<evidence type="ECO:0000313" key="3">
    <source>
        <dbReference type="Proteomes" id="UP000032671"/>
    </source>
</evidence>
<dbReference type="Pfam" id="PF07813">
    <property type="entry name" value="LTXXQ"/>
    <property type="match status" value="1"/>
</dbReference>
<gene>
    <name evidence="1" type="ORF">Abci_016_046</name>
    <name evidence="2" type="ORF">ACI01nite_13330</name>
</gene>
<dbReference type="STRING" id="1231339.Abci_016_046"/>
<evidence type="ECO:0000313" key="1">
    <source>
        <dbReference type="EMBL" id="GAN60700.1"/>
    </source>
</evidence>
<protein>
    <recommendedName>
        <fullName evidence="5">Periplasmic heavy metal sensor</fullName>
    </recommendedName>
</protein>
<keyword evidence="4" id="KW-1185">Reference proteome</keyword>
<accession>A0A0D6N4R3</accession>
<reference evidence="1 3" key="1">
    <citation type="submission" date="2012-11" db="EMBL/GenBank/DDBJ databases">
        <title>Whole genome sequence of Acetobacter cibinongensis 4H-1.</title>
        <authorList>
            <person name="Azuma Y."/>
            <person name="Higashiura N."/>
            <person name="Hirakawa H."/>
            <person name="Matsushita K."/>
        </authorList>
    </citation>
    <scope>NUCLEOTIDE SEQUENCE [LARGE SCALE GENOMIC DNA]</scope>
    <source>
        <strain evidence="1 3">4H-1</strain>
    </source>
</reference>
<reference evidence="2 4" key="2">
    <citation type="submission" date="2019-07" db="EMBL/GenBank/DDBJ databases">
        <title>Whole genome shotgun sequence of Acetobacter cibinongensis NBRC 16605.</title>
        <authorList>
            <person name="Hosoyama A."/>
            <person name="Uohara A."/>
            <person name="Ohji S."/>
            <person name="Ichikawa N."/>
        </authorList>
    </citation>
    <scope>NUCLEOTIDE SEQUENCE [LARGE SCALE GENOMIC DNA]</scope>
    <source>
        <strain evidence="2 4">NBRC 16605</strain>
    </source>
</reference>
<comment type="caution">
    <text evidence="1">The sequence shown here is derived from an EMBL/GenBank/DDBJ whole genome shotgun (WGS) entry which is preliminary data.</text>
</comment>
<evidence type="ECO:0000313" key="2">
    <source>
        <dbReference type="EMBL" id="GEL58731.1"/>
    </source>
</evidence>
<dbReference type="Gene3D" id="1.20.120.1490">
    <property type="match status" value="1"/>
</dbReference>
<organism evidence="1 3">
    <name type="scientific">Acetobacter cibinongensis</name>
    <dbReference type="NCBI Taxonomy" id="146475"/>
    <lineage>
        <taxon>Bacteria</taxon>
        <taxon>Pseudomonadati</taxon>
        <taxon>Pseudomonadota</taxon>
        <taxon>Alphaproteobacteria</taxon>
        <taxon>Acetobacterales</taxon>
        <taxon>Acetobacteraceae</taxon>
        <taxon>Acetobacter</taxon>
    </lineage>
</organism>
<evidence type="ECO:0008006" key="5">
    <source>
        <dbReference type="Google" id="ProtNLM"/>
    </source>
</evidence>
<dbReference type="EMBL" id="BAMV01000016">
    <property type="protein sequence ID" value="GAN60700.1"/>
    <property type="molecule type" value="Genomic_DNA"/>
</dbReference>
<dbReference type="EMBL" id="BJVU01000004">
    <property type="protein sequence ID" value="GEL58731.1"/>
    <property type="molecule type" value="Genomic_DNA"/>
</dbReference>
<accession>A0A6N3SN39</accession>
<dbReference type="AlphaFoldDB" id="A0A0D6N4R3"/>
<dbReference type="Proteomes" id="UP000032671">
    <property type="component" value="Unassembled WGS sequence"/>
</dbReference>
<sequence length="121" mass="13832">MLEGIDLTKQQQKKIQTILQQAGDQDQTDTIRDDLGRVRRQIQDILSEPGQLDRPKIQALLQQQATLRAEQEARHLDVAEQIHDVLTPEQLSAIKARQAKIRDLMDQLREVQHPVPQASSN</sequence>
<name>A0A0D6N4R3_9PROT</name>
<evidence type="ECO:0000313" key="4">
    <source>
        <dbReference type="Proteomes" id="UP000321891"/>
    </source>
</evidence>
<proteinExistence type="predicted"/>